<feature type="region of interest" description="Disordered" evidence="1">
    <location>
        <begin position="1"/>
        <end position="67"/>
    </location>
</feature>
<evidence type="ECO:0000256" key="1">
    <source>
        <dbReference type="SAM" id="MobiDB-lite"/>
    </source>
</evidence>
<reference evidence="2 3" key="3">
    <citation type="journal article" date="1996" name="J. Gen. Virol.">
        <title>Complete nucleotide sequence of the Nilaparvata lugens reovirus: a putative member of the genus Fijivirus.</title>
        <authorList>
            <person name="Nakashima N."/>
            <person name="Koizumi M."/>
            <person name="Watanabe H."/>
            <person name="Hiroaki N."/>
        </authorList>
    </citation>
    <scope>NUCLEOTIDE SEQUENCE [LARGE SCALE GENOMIC DNA]</scope>
    <source>
        <strain evidence="2">Izumo</strain>
    </source>
</reference>
<reference evidence="3" key="1">
    <citation type="journal article" date="1994" name="J. Gen. Virol.">
        <title>Cloning of the Nilaparvata lugens reovirus genome: Conserved terminal nucleotide sequences and nucleotide sequence of genome segment S10.</title>
        <authorList>
            <person name="Noda H."/>
            <person name="Nakashima N."/>
            <person name="Omura T."/>
        </authorList>
    </citation>
    <scope>NUCLEOTIDE SEQUENCE [LARGE SCALE GENOMIC DNA]</scope>
</reference>
<evidence type="ECO:0000313" key="2">
    <source>
        <dbReference type="EMBL" id="BAA08544.1"/>
    </source>
</evidence>
<dbReference type="Proteomes" id="UP000160764">
    <property type="component" value="Genome"/>
</dbReference>
<organism evidence="2 3">
    <name type="scientific">Nilaparvata lugens reovirus</name>
    <dbReference type="NCBI Taxonomy" id="33724"/>
    <lineage>
        <taxon>Viruses</taxon>
        <taxon>Riboviria</taxon>
        <taxon>Orthornavirae</taxon>
        <taxon>Duplornaviricota</taxon>
        <taxon>Resentoviricetes</taxon>
        <taxon>Reovirales</taxon>
        <taxon>Spinareoviridae</taxon>
        <taxon>Fijivirus</taxon>
        <taxon>Fijivirus nilaparvatae</taxon>
    </lineage>
</organism>
<proteinExistence type="predicted"/>
<name>Q83860_9REOV</name>
<reference evidence="3" key="2">
    <citation type="journal article" date="1994" name="J. Gen. Virol.">
        <title>Nucleotide sequence of Nilaparvata lugens reovirus genome segment S8 coding for the major outer capsid protein.</title>
        <authorList>
            <person name="Nakashima N."/>
            <person name="Noda H."/>
        </authorList>
    </citation>
    <scope>NUCLEOTIDE SEQUENCE [LARGE SCALE GENOMIC DNA]</scope>
</reference>
<keyword evidence="3" id="KW-1185">Reference proteome</keyword>
<feature type="compositionally biased region" description="Polar residues" evidence="1">
    <location>
        <begin position="1"/>
        <end position="16"/>
    </location>
</feature>
<accession>Q83860</accession>
<dbReference type="EMBL" id="D49695">
    <property type="protein sequence ID" value="BAA08544.1"/>
    <property type="molecule type" value="Genomic_RNA"/>
</dbReference>
<protein>
    <submittedName>
        <fullName evidence="2">138.5KD protein</fullName>
    </submittedName>
</protein>
<feature type="compositionally biased region" description="Basic and acidic residues" evidence="1">
    <location>
        <begin position="17"/>
        <end position="38"/>
    </location>
</feature>
<evidence type="ECO:0000313" key="3">
    <source>
        <dbReference type="Proteomes" id="UP000160764"/>
    </source>
</evidence>
<feature type="compositionally biased region" description="Basic and acidic residues" evidence="1">
    <location>
        <begin position="49"/>
        <end position="67"/>
    </location>
</feature>
<sequence length="1223" mass="138543">MHKQSSSQNIEKTANLNDHDTTKNDDDKIEERNNELVKEGVSSKIDLMTPDKDAKDSNENTKAVESRNDVDTIKNTIPNDIIKAQDSLYFIADTVKAAQIENEELAKAAANQALLALVKNPSTSRSIVTYNGFPSVNTTNSLSSYYVFIDGSADNFSFPSLFTVSSTFNSEYEIAQNVRISPVLAATMEDAPIIKNSMEAFKQGIVKSVPIWNNTYSASILDPYEFSDNMLAANLVYVGMSNNTYLQSVWLYRMFQCLISGLASENLIFKNIKYGILTPIETNNAMSQSLTEHKIVRNGIPHPTFAGAYSLYTPMVLQMENDLYNNGIMGSAPSFKVSVETVIARLKMDSIAHIVTDQFSSALTMNSFDRLKNRCLTSATHRNLVASCYPDTYTFDFMPDSIYNVTLSYMPTPKETYDSILYILMNNDVKNRFIKVFKDTLRQMNVLTVGNKSLHIMSGITAISSRPDMSATFLSDVTNALTSSNSEIFLDFLAAEFYGSAFVDVRFTSAMANNLFLNSLTITEILVLFIPFPKIAWSSQVTLGSALYRLLQQYAGQELNKWIGMYGLFTHLDEAGNFVRRDLNEADYNNHLLVDERIYYSFLVPCANATGRNQCKIIGDIYDLITPRGARIELINKANANLPYFNRSYDFYVSWRPMKQYQCNVDSPIAQSIQAIINFQKRVMNHAIKIKEITSQKTTLSWISELLAILSVQGAVIGQDYHVCLGRMFSILANTGLSLIDTFDENRPYLQTRSIGFGSYRPYEPGATTNQCISTPMSEMISDTKISYYLLCKQSTVITDDVYVVGAGPEYNQAIYPTIPIFDGKTIYEFIYSVICESRKFVEMLYVFSQVNLAGQDPHFQQIRDAIAGTNTAGTSRKLLAMISDIYKYPLVEMCNILLNGSRVVVADPRLFMVTPYFIDYQRNKVRDQFADKFRTGELMIHVDEWFNKKLDIFSQLFLSTESPVYSMSTGIAFGYFSVTDYNPTRTLDDVCDLERYTLGQEVFLVNTQPLKEVGHAFKYRMTILPGVDTDFSLPSQINIKHILVIPDIKLLTMENAVNFIKEAVELDKIVVEFPNLNYRYQIKNQFSRVNPPYSPSMFENTIADQSSGKHFFEFFDTTSSREFHVMKQTTDYLLLRYINCEILHEQILIRDIYGPNSATTRLDYNFDLDSFGFGLDEGTVYPVTNIPKITGRTVNFNNAIKFVSDNYSTDTPDHNVKPDVIF</sequence>
<dbReference type="RefSeq" id="NP_619778.1">
    <property type="nucleotide sequence ID" value="NC_003656.1"/>
</dbReference>
<dbReference type="GeneID" id="991120"/>
<dbReference type="KEGG" id="vg:991120"/>